<name>A0A1D8KP50_9CAUD</name>
<dbReference type="Proteomes" id="UP000240393">
    <property type="component" value="Segment"/>
</dbReference>
<dbReference type="EMBL" id="KU686204">
    <property type="protein sequence ID" value="AOV60347.1"/>
    <property type="molecule type" value="Genomic_DNA"/>
</dbReference>
<dbReference type="EMBL" id="KU686206">
    <property type="protein sequence ID" value="AOV60804.1"/>
    <property type="molecule type" value="Genomic_DNA"/>
</dbReference>
<evidence type="ECO:0000313" key="4">
    <source>
        <dbReference type="Proteomes" id="UP000202784"/>
    </source>
</evidence>
<sequence>MPNPNGQAPLYMARAFSNSSGATIRRSSNISSVQSYTADQGPFGFLPKWRFNFQQAMPNNRYAVGSAAGRSGQYGATTAVDSLSTFDSAECTLLVDDPQRGFITPNDFAFVVYCN</sequence>
<reference evidence="4 5" key="1">
    <citation type="journal article" date="2016" name="Virology">
        <title>The genomic content and context of auxiliary metabolic genes in marine cyanomyoviruses.</title>
        <authorList>
            <person name="Crummett L.T."/>
            <person name="Puxty R.J."/>
            <person name="Weihe C."/>
            <person name="Marston M.F."/>
            <person name="Martiny J.B."/>
        </authorList>
    </citation>
    <scope>NUCLEOTIDE SEQUENCE [LARGE SCALE GENOMIC DNA]</scope>
    <source>
        <strain evidence="1">0808SB05</strain>
        <strain evidence="2">0908SB82</strain>
        <strain evidence="3">1109NB16</strain>
    </source>
</reference>
<dbReference type="Proteomes" id="UP000202784">
    <property type="component" value="Segment"/>
</dbReference>
<proteinExistence type="predicted"/>
<accession>A0A1D8KP50</accession>
<evidence type="ECO:0000313" key="2">
    <source>
        <dbReference type="EMBL" id="AOV60575.1"/>
    </source>
</evidence>
<dbReference type="Proteomes" id="UP000241903">
    <property type="component" value="Segment"/>
</dbReference>
<organism evidence="1 5">
    <name type="scientific">Synechococcus phage S-CAM9</name>
    <dbReference type="NCBI Taxonomy" id="1883369"/>
    <lineage>
        <taxon>Viruses</taxon>
        <taxon>Duplodnaviria</taxon>
        <taxon>Heunggongvirae</taxon>
        <taxon>Uroviricota</taxon>
        <taxon>Caudoviricetes</taxon>
        <taxon>Pantevenvirales</taxon>
        <taxon>Kyanoviridae</taxon>
        <taxon>Kanaloavirus</taxon>
        <taxon>Kanaloavirus scam9</taxon>
    </lineage>
</organism>
<dbReference type="EMBL" id="KU686205">
    <property type="protein sequence ID" value="AOV60575.1"/>
    <property type="molecule type" value="Genomic_DNA"/>
</dbReference>
<dbReference type="RefSeq" id="YP_009322636.1">
    <property type="nucleotide sequence ID" value="NC_031922.1"/>
</dbReference>
<dbReference type="GeneID" id="30307786"/>
<gene>
    <name evidence="3" type="ORF">N161109_201</name>
    <name evidence="1" type="ORF">S050808_200</name>
    <name evidence="2" type="ORF">S820908_200</name>
</gene>
<evidence type="ECO:0000313" key="1">
    <source>
        <dbReference type="EMBL" id="AOV60347.1"/>
    </source>
</evidence>
<keyword evidence="4" id="KW-1185">Reference proteome</keyword>
<evidence type="ECO:0000313" key="5">
    <source>
        <dbReference type="Proteomes" id="UP000240393"/>
    </source>
</evidence>
<evidence type="ECO:0000313" key="3">
    <source>
        <dbReference type="EMBL" id="AOV60804.1"/>
    </source>
</evidence>
<protein>
    <submittedName>
        <fullName evidence="1">Uncharacterized protein</fullName>
    </submittedName>
</protein>
<dbReference type="KEGG" id="vg:30307786"/>